<dbReference type="PRINTS" id="PR00038">
    <property type="entry name" value="HTHLUXR"/>
</dbReference>
<feature type="repeat" description="TPR" evidence="3">
    <location>
        <begin position="1149"/>
        <end position="1182"/>
    </location>
</feature>
<keyword evidence="7" id="KW-1185">Reference proteome</keyword>
<feature type="region of interest" description="Disordered" evidence="4">
    <location>
        <begin position="124"/>
        <end position="175"/>
    </location>
</feature>
<feature type="compositionally biased region" description="Low complexity" evidence="4">
    <location>
        <begin position="435"/>
        <end position="452"/>
    </location>
</feature>
<dbReference type="GO" id="GO:0006355">
    <property type="term" value="P:regulation of DNA-templated transcription"/>
    <property type="evidence" value="ECO:0007669"/>
    <property type="project" value="InterPro"/>
</dbReference>
<evidence type="ECO:0000256" key="3">
    <source>
        <dbReference type="PROSITE-ProRule" id="PRU00339"/>
    </source>
</evidence>
<evidence type="ECO:0000256" key="4">
    <source>
        <dbReference type="SAM" id="MobiDB-lite"/>
    </source>
</evidence>
<dbReference type="SMART" id="SM00028">
    <property type="entry name" value="TPR"/>
    <property type="match status" value="2"/>
</dbReference>
<evidence type="ECO:0000313" key="7">
    <source>
        <dbReference type="Proteomes" id="UP000218505"/>
    </source>
</evidence>
<feature type="compositionally biased region" description="Low complexity" evidence="4">
    <location>
        <begin position="399"/>
        <end position="417"/>
    </location>
</feature>
<dbReference type="EMBL" id="CP023445">
    <property type="protein sequence ID" value="ATE52867.1"/>
    <property type="molecule type" value="Genomic_DNA"/>
</dbReference>
<dbReference type="Pfam" id="PF00196">
    <property type="entry name" value="GerE"/>
    <property type="match status" value="1"/>
</dbReference>
<dbReference type="GO" id="GO:0003677">
    <property type="term" value="F:DNA binding"/>
    <property type="evidence" value="ECO:0007669"/>
    <property type="project" value="InterPro"/>
</dbReference>
<reference evidence="6" key="1">
    <citation type="submission" date="2017-09" db="EMBL/GenBank/DDBJ databases">
        <title>Complete Genome Sequence of ansamitocin-producing Bacterium Actinosynnema pretiosum X47.</title>
        <authorList>
            <person name="Cao G."/>
            <person name="Zong G."/>
            <person name="Zhong C."/>
            <person name="Fu J."/>
        </authorList>
    </citation>
    <scope>NUCLEOTIDE SEQUENCE [LARGE SCALE GENOMIC DNA]</scope>
    <source>
        <strain evidence="6">X47</strain>
    </source>
</reference>
<dbReference type="Pfam" id="PF13191">
    <property type="entry name" value="AAA_16"/>
    <property type="match status" value="1"/>
</dbReference>
<accession>A0A290Z1I1</accession>
<dbReference type="KEGG" id="apre:CNX65_05880"/>
<evidence type="ECO:0000256" key="1">
    <source>
        <dbReference type="ARBA" id="ARBA00022741"/>
    </source>
</evidence>
<dbReference type="PROSITE" id="PS50043">
    <property type="entry name" value="HTH_LUXR_2"/>
    <property type="match status" value="1"/>
</dbReference>
<keyword evidence="3" id="KW-0802">TPR repeat</keyword>
<dbReference type="InterPro" id="IPR016032">
    <property type="entry name" value="Sig_transdc_resp-reg_C-effctor"/>
</dbReference>
<dbReference type="SMART" id="SM00421">
    <property type="entry name" value="HTH_LUXR"/>
    <property type="match status" value="1"/>
</dbReference>
<dbReference type="GO" id="GO:0004016">
    <property type="term" value="F:adenylate cyclase activity"/>
    <property type="evidence" value="ECO:0007669"/>
    <property type="project" value="TreeGrafter"/>
</dbReference>
<feature type="compositionally biased region" description="Basic residues" evidence="4">
    <location>
        <begin position="22"/>
        <end position="32"/>
    </location>
</feature>
<evidence type="ECO:0000259" key="5">
    <source>
        <dbReference type="PROSITE" id="PS50043"/>
    </source>
</evidence>
<dbReference type="Gene3D" id="3.40.50.300">
    <property type="entry name" value="P-loop containing nucleotide triphosphate hydrolases"/>
    <property type="match status" value="1"/>
</dbReference>
<dbReference type="InterPro" id="IPR027417">
    <property type="entry name" value="P-loop_NTPase"/>
</dbReference>
<feature type="domain" description="HTH luxR-type" evidence="5">
    <location>
        <begin position="1203"/>
        <end position="1268"/>
    </location>
</feature>
<dbReference type="PANTHER" id="PTHR16305">
    <property type="entry name" value="TESTICULAR SOLUBLE ADENYLYL CYCLASE"/>
    <property type="match status" value="1"/>
</dbReference>
<dbReference type="CDD" id="cd06170">
    <property type="entry name" value="LuxR_C_like"/>
    <property type="match status" value="1"/>
</dbReference>
<dbReference type="PROSITE" id="PS50005">
    <property type="entry name" value="TPR"/>
    <property type="match status" value="1"/>
</dbReference>
<evidence type="ECO:0000256" key="2">
    <source>
        <dbReference type="ARBA" id="ARBA00022840"/>
    </source>
</evidence>
<sequence>MLPRFWRSGPRFAARPFAGHSGGRRPRKSLRRAPKEIPPASRRGSRCPPAAGPARNPVPGSARAGSRQAAPVPRTACAGSASALRRACASPALGFGRFLRRLCAGLGSFPRRLRAGPAPFPRRACGDLRGGHMPYGGAPPAPRRRDAAERSPQVSASSPARQVDPRTRGAHRPPLVGRAGELRAFRALLRAASAGRTVGVLVDGEFGSGKSALLAEVAAQARDLGFTAASAVATRLESELRGAVVGQLAEDLLDNPGDVAPSLEAFLQLVRASVERAPLLLVVDDAHAADAWSLRCLAYLLRRLRDRPLLVVLSSATGQPPAADLLLSELLPEDHHLLRLPRLAPDAVADLLAGALPAPLPEGLAAAVHEATAGNPRLLESLVAVLRTRAALGPKARTARTAGPAGPVAPAPGRSGADSSGRPGPGDTAGGDPVSGSAARGRSSAGSASQGGATQGGAASGDAVRSPADPGSGQGAPVSGVTSPEHHASRRHQRRGGPASGGPGAPSPGRAGFTPAEFDPAGFDPGPSAAFDVAALVPAGFGSAAFGSGPTALDPTALDPTALDPTALDPAGVPALAAPELGELLRLRLRVRPGAAEVVRATAVLGEDATVDRVAELAGVEHREVLALVDALVRLRLLRDGTPLAFNHPYLRACVLADLPVATRAADHARAASALAEAGEPARRVAAHLRQAHDVPLPWGVPVLREAARSALRAGDPVEARACLERALRERAAPAERLGARLELVHAVFLADPAEGASLLRESLVLADDTGLAADQAAQLLLRLCRPVDARFALALGPQLVARLGPADHDRSWRLRALCFLAGAGNNPGLALRAGALLRELEAEPPTSPELRQTRSALLALGHALRGDSAARAAGHAELALTGPDTEVLTRPFAFAVATCFLADSPRLSEGLRHALGSRAEPRDHHLDRGAALALAQGLHHLATGDLVRATTFLKWQLRLFAEQSAPPRDRPGDRPADAGEWAGPVEDCPMAVLCAARLTEALVDLGRFDEARELLAKHGLTDRLPEVFGHNTTLWARGRLKLAGGDAEGALTDARECGRRLAAAQLGSAPLLPWRPLAVRALLALGRRDQAARLAGEELAVARRWGTPRALGAALLAVGLTSEDDAGTRALAQAVQHLRGTTARLALAEALCELGARLRRRGRPERAIPHLRRAVELSADCEAKPLIARAGEELRACEPPAAQGTEHGLTRQEVRVAGMAAQGLTNRQIAEALFLTRRTVELHLSGAYRKLGIAGRADLPAALTPQVPPAG</sequence>
<dbReference type="AlphaFoldDB" id="A0A290Z1I1"/>
<feature type="region of interest" description="Disordered" evidence="4">
    <location>
        <begin position="1"/>
        <end position="72"/>
    </location>
</feature>
<dbReference type="GO" id="GO:0005737">
    <property type="term" value="C:cytoplasm"/>
    <property type="evidence" value="ECO:0007669"/>
    <property type="project" value="TreeGrafter"/>
</dbReference>
<dbReference type="InterPro" id="IPR041664">
    <property type="entry name" value="AAA_16"/>
</dbReference>
<keyword evidence="1" id="KW-0547">Nucleotide-binding</keyword>
<dbReference type="InterPro" id="IPR019734">
    <property type="entry name" value="TPR_rpt"/>
</dbReference>
<dbReference type="SUPFAM" id="SSF52540">
    <property type="entry name" value="P-loop containing nucleoside triphosphate hydrolases"/>
    <property type="match status" value="1"/>
</dbReference>
<dbReference type="SUPFAM" id="SSF46894">
    <property type="entry name" value="C-terminal effector domain of the bipartite response regulators"/>
    <property type="match status" value="1"/>
</dbReference>
<organism evidence="6 7">
    <name type="scientific">Actinosynnema pretiosum</name>
    <dbReference type="NCBI Taxonomy" id="42197"/>
    <lineage>
        <taxon>Bacteria</taxon>
        <taxon>Bacillati</taxon>
        <taxon>Actinomycetota</taxon>
        <taxon>Actinomycetes</taxon>
        <taxon>Pseudonocardiales</taxon>
        <taxon>Pseudonocardiaceae</taxon>
        <taxon>Actinosynnema</taxon>
    </lineage>
</organism>
<dbReference type="GO" id="GO:0005524">
    <property type="term" value="F:ATP binding"/>
    <property type="evidence" value="ECO:0007669"/>
    <property type="project" value="UniProtKB-KW"/>
</dbReference>
<dbReference type="InterPro" id="IPR000792">
    <property type="entry name" value="Tscrpt_reg_LuxR_C"/>
</dbReference>
<proteinExistence type="predicted"/>
<feature type="region of interest" description="Disordered" evidence="4">
    <location>
        <begin position="394"/>
        <end position="524"/>
    </location>
</feature>
<protein>
    <recommendedName>
        <fullName evidence="5">HTH luxR-type domain-containing protein</fullName>
    </recommendedName>
</protein>
<dbReference type="Gene3D" id="1.10.10.10">
    <property type="entry name" value="Winged helix-like DNA-binding domain superfamily/Winged helix DNA-binding domain"/>
    <property type="match status" value="1"/>
</dbReference>
<dbReference type="PANTHER" id="PTHR16305:SF35">
    <property type="entry name" value="TRANSCRIPTIONAL ACTIVATOR DOMAIN"/>
    <property type="match status" value="1"/>
</dbReference>
<dbReference type="Proteomes" id="UP000218505">
    <property type="component" value="Chromosome"/>
</dbReference>
<keyword evidence="2" id="KW-0067">ATP-binding</keyword>
<dbReference type="InterPro" id="IPR036388">
    <property type="entry name" value="WH-like_DNA-bd_sf"/>
</dbReference>
<gene>
    <name evidence="6" type="ORF">CNX65_05880</name>
</gene>
<evidence type="ECO:0000313" key="6">
    <source>
        <dbReference type="EMBL" id="ATE52867.1"/>
    </source>
</evidence>
<name>A0A290Z1I1_9PSEU</name>